<protein>
    <submittedName>
        <fullName evidence="5">YebC-like protein</fullName>
    </submittedName>
</protein>
<dbReference type="InterPro" id="IPR049083">
    <property type="entry name" value="TACO1_YebC_N"/>
</dbReference>
<dbReference type="OrthoDB" id="2017544at2759"/>
<gene>
    <name evidence="5" type="ORF">K469DRAFT_593301</name>
</gene>
<dbReference type="InterPro" id="IPR002876">
    <property type="entry name" value="Transcrip_reg_TACO1-like"/>
</dbReference>
<dbReference type="InterPro" id="IPR026564">
    <property type="entry name" value="Transcrip_reg_TACO1-like_dom3"/>
</dbReference>
<reference evidence="5" key="1">
    <citation type="journal article" date="2020" name="Stud. Mycol.">
        <title>101 Dothideomycetes genomes: a test case for predicting lifestyles and emergence of pathogens.</title>
        <authorList>
            <person name="Haridas S."/>
            <person name="Albert R."/>
            <person name="Binder M."/>
            <person name="Bloem J."/>
            <person name="Labutti K."/>
            <person name="Salamov A."/>
            <person name="Andreopoulos B."/>
            <person name="Baker S."/>
            <person name="Barry K."/>
            <person name="Bills G."/>
            <person name="Bluhm B."/>
            <person name="Cannon C."/>
            <person name="Castanera R."/>
            <person name="Culley D."/>
            <person name="Daum C."/>
            <person name="Ezra D."/>
            <person name="Gonzalez J."/>
            <person name="Henrissat B."/>
            <person name="Kuo A."/>
            <person name="Liang C."/>
            <person name="Lipzen A."/>
            <person name="Lutzoni F."/>
            <person name="Magnuson J."/>
            <person name="Mondo S."/>
            <person name="Nolan M."/>
            <person name="Ohm R."/>
            <person name="Pangilinan J."/>
            <person name="Park H.-J."/>
            <person name="Ramirez L."/>
            <person name="Alfaro M."/>
            <person name="Sun H."/>
            <person name="Tritt A."/>
            <person name="Yoshinaga Y."/>
            <person name="Zwiers L.-H."/>
            <person name="Turgeon B."/>
            <person name="Goodwin S."/>
            <person name="Spatafora J."/>
            <person name="Crous P."/>
            <person name="Grigoriev I."/>
        </authorList>
    </citation>
    <scope>NUCLEOTIDE SEQUENCE</scope>
    <source>
        <strain evidence="5">CBS 207.26</strain>
    </source>
</reference>
<organism evidence="5 6">
    <name type="scientific">Zopfia rhizophila CBS 207.26</name>
    <dbReference type="NCBI Taxonomy" id="1314779"/>
    <lineage>
        <taxon>Eukaryota</taxon>
        <taxon>Fungi</taxon>
        <taxon>Dikarya</taxon>
        <taxon>Ascomycota</taxon>
        <taxon>Pezizomycotina</taxon>
        <taxon>Dothideomycetes</taxon>
        <taxon>Dothideomycetes incertae sedis</taxon>
        <taxon>Zopfiaceae</taxon>
        <taxon>Zopfia</taxon>
    </lineage>
</organism>
<evidence type="ECO:0000256" key="1">
    <source>
        <dbReference type="ARBA" id="ARBA00004173"/>
    </source>
</evidence>
<feature type="domain" description="TACO1/YebC-like second and third" evidence="3">
    <location>
        <begin position="136"/>
        <end position="293"/>
    </location>
</feature>
<accession>A0A6A6DL93</accession>
<dbReference type="EMBL" id="ML994659">
    <property type="protein sequence ID" value="KAF2180231.1"/>
    <property type="molecule type" value="Genomic_DNA"/>
</dbReference>
<feature type="domain" description="TACO1/YebC-like N-terminal" evidence="4">
    <location>
        <begin position="57"/>
        <end position="127"/>
    </location>
</feature>
<sequence length="312" mass="33586">MSAPPRRLIGGTLSLEKFTRCVCRRPGWSPNSQHGEHSLGWQSRCLSSSVPVWSGHSKWATIKHDKGKNDAAKSKQRSIMTKDISNAVKLAGPDPNTNPRLALAISTAKKNAVPKASIESAIARGQGISATGAALESVVLEAMLPPSVATVIECQTDNKLRALADLRLIVKEAGGTVSPIGYLFEKKGRIIFQKKDGIGVDEVLEAALEAGALDVVEDDHSRVVLYTEPAQTKTTAESLAKALELEIAESEIIYDPNEDTKVSLDDEEAAKELSAFLDEVQEVTGIQAVYTNWSKGAISDELWSDLQSKVAL</sequence>
<dbReference type="PANTHER" id="PTHR12532:SF0">
    <property type="entry name" value="TRANSLATIONAL ACTIVATOR OF CYTOCHROME C OXIDASE 1"/>
    <property type="match status" value="1"/>
</dbReference>
<dbReference type="HAMAP" id="MF_00693">
    <property type="entry name" value="Transcrip_reg_TACO1"/>
    <property type="match status" value="1"/>
</dbReference>
<comment type="similarity">
    <text evidence="2">Belongs to the TACO1 family.</text>
</comment>
<comment type="subcellular location">
    <subcellularLocation>
        <location evidence="1">Mitochondrion</location>
    </subcellularLocation>
</comment>
<dbReference type="InterPro" id="IPR048300">
    <property type="entry name" value="TACO1_YebC-like_2nd/3rd_dom"/>
</dbReference>
<dbReference type="InterPro" id="IPR029072">
    <property type="entry name" value="YebC-like"/>
</dbReference>
<dbReference type="Gene3D" id="1.10.10.200">
    <property type="match status" value="1"/>
</dbReference>
<evidence type="ECO:0000256" key="2">
    <source>
        <dbReference type="ARBA" id="ARBA00008724"/>
    </source>
</evidence>
<dbReference type="GO" id="GO:0005739">
    <property type="term" value="C:mitochondrion"/>
    <property type="evidence" value="ECO:0007669"/>
    <property type="project" value="UniProtKB-SubCell"/>
</dbReference>
<name>A0A6A6DL93_9PEZI</name>
<dbReference type="SUPFAM" id="SSF75625">
    <property type="entry name" value="YebC-like"/>
    <property type="match status" value="1"/>
</dbReference>
<evidence type="ECO:0000313" key="6">
    <source>
        <dbReference type="Proteomes" id="UP000800200"/>
    </source>
</evidence>
<dbReference type="Pfam" id="PF20772">
    <property type="entry name" value="TACO1_YebC_N"/>
    <property type="match status" value="1"/>
</dbReference>
<dbReference type="Pfam" id="PF01709">
    <property type="entry name" value="Transcrip_reg"/>
    <property type="match status" value="1"/>
</dbReference>
<evidence type="ECO:0000259" key="4">
    <source>
        <dbReference type="Pfam" id="PF20772"/>
    </source>
</evidence>
<proteinExistence type="inferred from homology"/>
<evidence type="ECO:0000259" key="3">
    <source>
        <dbReference type="Pfam" id="PF01709"/>
    </source>
</evidence>
<dbReference type="Gene3D" id="3.30.70.980">
    <property type="match status" value="2"/>
</dbReference>
<dbReference type="PANTHER" id="PTHR12532">
    <property type="entry name" value="TRANSLATIONAL ACTIVATOR OF CYTOCHROME C OXIDASE 1"/>
    <property type="match status" value="1"/>
</dbReference>
<evidence type="ECO:0000313" key="5">
    <source>
        <dbReference type="EMBL" id="KAF2180231.1"/>
    </source>
</evidence>
<keyword evidence="6" id="KW-1185">Reference proteome</keyword>
<dbReference type="AlphaFoldDB" id="A0A6A6DL93"/>
<dbReference type="FunFam" id="1.10.10.200:FF:000002">
    <property type="entry name" value="Probable transcriptional regulatory protein CLM62_37755"/>
    <property type="match status" value="1"/>
</dbReference>
<dbReference type="Proteomes" id="UP000800200">
    <property type="component" value="Unassembled WGS sequence"/>
</dbReference>
<dbReference type="InterPro" id="IPR017856">
    <property type="entry name" value="Integrase-like_N"/>
</dbReference>